<keyword evidence="2" id="KW-1185">Reference proteome</keyword>
<proteinExistence type="predicted"/>
<evidence type="ECO:0000313" key="1">
    <source>
        <dbReference type="EMBL" id="CAB3804957.1"/>
    </source>
</evidence>
<dbReference type="RefSeq" id="WP_175197749.1">
    <property type="nucleotide sequence ID" value="NZ_CADIKL010000045.1"/>
</dbReference>
<sequence>MYTLSTPNAVLNSPTLAGLFPLFKDDRVRETDTCFIRLAGAEAGERITRYNGALALRMPGTARSIVTEMLHEIRRAGAFVRPDGSHREPWEVLANDWNGLFEFVEFCRNPNLLLSSDQIEAATAEARAAGKHFVLSDVCIETMERLFGFGYCGPRLPGSREVHSLHSLHVAYALLANLPVPDMVLEAYRTDPEAFRYSEWGEVLVRVPRLRGVIPGAKLRTIASVMRHNGKPIDEQNADILTMLARLLLDDPPYPHAEDVLHAHGLIDDLPLPETFSKPVDVGEPVSPLA</sequence>
<organism evidence="1 2">
    <name type="scientific">Paraburkholderia caffeinitolerans</name>
    <dbReference type="NCBI Taxonomy" id="1723730"/>
    <lineage>
        <taxon>Bacteria</taxon>
        <taxon>Pseudomonadati</taxon>
        <taxon>Pseudomonadota</taxon>
        <taxon>Betaproteobacteria</taxon>
        <taxon>Burkholderiales</taxon>
        <taxon>Burkholderiaceae</taxon>
        <taxon>Paraburkholderia</taxon>
    </lineage>
</organism>
<gene>
    <name evidence="1" type="ORF">LMG28688_06074</name>
</gene>
<dbReference type="AlphaFoldDB" id="A0A6J5GR70"/>
<dbReference type="Proteomes" id="UP000494119">
    <property type="component" value="Unassembled WGS sequence"/>
</dbReference>
<reference evidence="1 2" key="1">
    <citation type="submission" date="2020-04" db="EMBL/GenBank/DDBJ databases">
        <authorList>
            <person name="De Canck E."/>
        </authorList>
    </citation>
    <scope>NUCLEOTIDE SEQUENCE [LARGE SCALE GENOMIC DNA]</scope>
    <source>
        <strain evidence="1 2">LMG 28688</strain>
    </source>
</reference>
<dbReference type="EMBL" id="CADIKL010000045">
    <property type="protein sequence ID" value="CAB3804957.1"/>
    <property type="molecule type" value="Genomic_DNA"/>
</dbReference>
<evidence type="ECO:0000313" key="2">
    <source>
        <dbReference type="Proteomes" id="UP000494119"/>
    </source>
</evidence>
<protein>
    <submittedName>
        <fullName evidence="1">Uncharacterized protein</fullName>
    </submittedName>
</protein>
<name>A0A6J5GR70_9BURK</name>
<accession>A0A6J5GR70</accession>